<evidence type="ECO:0000313" key="3">
    <source>
        <dbReference type="EMBL" id="GAA1576439.1"/>
    </source>
</evidence>
<keyword evidence="2" id="KW-0472">Membrane</keyword>
<name>A0ABN2DI71_9ACTN</name>
<keyword evidence="2" id="KW-0812">Transmembrane</keyword>
<comment type="caution">
    <text evidence="3">The sequence shown here is derived from an EMBL/GenBank/DDBJ whole genome shotgun (WGS) entry which is preliminary data.</text>
</comment>
<organism evidence="3 4">
    <name type="scientific">Kribbella sancticallisti</name>
    <dbReference type="NCBI Taxonomy" id="460087"/>
    <lineage>
        <taxon>Bacteria</taxon>
        <taxon>Bacillati</taxon>
        <taxon>Actinomycetota</taxon>
        <taxon>Actinomycetes</taxon>
        <taxon>Propionibacteriales</taxon>
        <taxon>Kribbellaceae</taxon>
        <taxon>Kribbella</taxon>
    </lineage>
</organism>
<evidence type="ECO:0000256" key="2">
    <source>
        <dbReference type="SAM" id="Phobius"/>
    </source>
</evidence>
<feature type="transmembrane region" description="Helical" evidence="2">
    <location>
        <begin position="12"/>
        <end position="32"/>
    </location>
</feature>
<keyword evidence="2" id="KW-1133">Transmembrane helix</keyword>
<dbReference type="Proteomes" id="UP001500393">
    <property type="component" value="Unassembled WGS sequence"/>
</dbReference>
<evidence type="ECO:0000313" key="4">
    <source>
        <dbReference type="Proteomes" id="UP001500393"/>
    </source>
</evidence>
<proteinExistence type="predicted"/>
<accession>A0ABN2DI71</accession>
<keyword evidence="4" id="KW-1185">Reference proteome</keyword>
<protein>
    <submittedName>
        <fullName evidence="3">Uncharacterized protein</fullName>
    </submittedName>
</protein>
<sequence length="88" mass="8568">MSSERAPADLRAQVFVTIASLKIGAASLAGAAAGLLGNGGGRDILLAAATAVGIAALAAVGTRSRGGQVPRDRVVEGAVRSRSCRGPG</sequence>
<gene>
    <name evidence="3" type="ORF">GCM10009789_32300</name>
</gene>
<dbReference type="EMBL" id="BAAAOS010000019">
    <property type="protein sequence ID" value="GAA1576439.1"/>
    <property type="molecule type" value="Genomic_DNA"/>
</dbReference>
<reference evidence="3 4" key="1">
    <citation type="journal article" date="2019" name="Int. J. Syst. Evol. Microbiol.">
        <title>The Global Catalogue of Microorganisms (GCM) 10K type strain sequencing project: providing services to taxonomists for standard genome sequencing and annotation.</title>
        <authorList>
            <consortium name="The Broad Institute Genomics Platform"/>
            <consortium name="The Broad Institute Genome Sequencing Center for Infectious Disease"/>
            <person name="Wu L."/>
            <person name="Ma J."/>
        </authorList>
    </citation>
    <scope>NUCLEOTIDE SEQUENCE [LARGE SCALE GENOMIC DNA]</scope>
    <source>
        <strain evidence="3 4">JCM 14969</strain>
    </source>
</reference>
<feature type="transmembrane region" description="Helical" evidence="2">
    <location>
        <begin position="44"/>
        <end position="61"/>
    </location>
</feature>
<evidence type="ECO:0000256" key="1">
    <source>
        <dbReference type="SAM" id="MobiDB-lite"/>
    </source>
</evidence>
<feature type="region of interest" description="Disordered" evidence="1">
    <location>
        <begin position="65"/>
        <end position="88"/>
    </location>
</feature>